<organism evidence="3 4">
    <name type="scientific">Sporormia fimetaria CBS 119925</name>
    <dbReference type="NCBI Taxonomy" id="1340428"/>
    <lineage>
        <taxon>Eukaryota</taxon>
        <taxon>Fungi</taxon>
        <taxon>Dikarya</taxon>
        <taxon>Ascomycota</taxon>
        <taxon>Pezizomycotina</taxon>
        <taxon>Dothideomycetes</taxon>
        <taxon>Pleosporomycetidae</taxon>
        <taxon>Pleosporales</taxon>
        <taxon>Sporormiaceae</taxon>
        <taxon>Sporormia</taxon>
    </lineage>
</organism>
<sequence>MLKVYLKTHTTHTILRYSYYLKRTQNPSHHHAHPPILHTLHIRGSSRGSSGGAALSSSSSSSGPGSGHSSTLLVVVIVVVAIIIILSLVALTYYRKRKGRKNHNPLQVYTLKTDAENGQGNNTSSEEYTPPMRQQRIRVQITRPEKAARMPQ</sequence>
<keyword evidence="2" id="KW-0472">Membrane</keyword>
<keyword evidence="2" id="KW-0812">Transmembrane</keyword>
<dbReference type="AlphaFoldDB" id="A0A6A6VRS8"/>
<dbReference type="Proteomes" id="UP000799440">
    <property type="component" value="Unassembled WGS sequence"/>
</dbReference>
<feature type="transmembrane region" description="Helical" evidence="2">
    <location>
        <begin position="72"/>
        <end position="94"/>
    </location>
</feature>
<accession>A0A6A6VRS8</accession>
<evidence type="ECO:0000256" key="2">
    <source>
        <dbReference type="SAM" id="Phobius"/>
    </source>
</evidence>
<keyword evidence="2" id="KW-1133">Transmembrane helix</keyword>
<evidence type="ECO:0000256" key="1">
    <source>
        <dbReference type="SAM" id="MobiDB-lite"/>
    </source>
</evidence>
<feature type="compositionally biased region" description="Low complexity" evidence="1">
    <location>
        <begin position="45"/>
        <end position="67"/>
    </location>
</feature>
<proteinExistence type="predicted"/>
<evidence type="ECO:0000313" key="3">
    <source>
        <dbReference type="EMBL" id="KAF2751937.1"/>
    </source>
</evidence>
<protein>
    <submittedName>
        <fullName evidence="3">Uncharacterized protein</fullName>
    </submittedName>
</protein>
<feature type="region of interest" description="Disordered" evidence="1">
    <location>
        <begin position="105"/>
        <end position="134"/>
    </location>
</feature>
<feature type="compositionally biased region" description="Polar residues" evidence="1">
    <location>
        <begin position="116"/>
        <end position="127"/>
    </location>
</feature>
<gene>
    <name evidence="3" type="ORF">M011DRAFT_473233</name>
</gene>
<dbReference type="EMBL" id="MU006561">
    <property type="protein sequence ID" value="KAF2751937.1"/>
    <property type="molecule type" value="Genomic_DNA"/>
</dbReference>
<keyword evidence="4" id="KW-1185">Reference proteome</keyword>
<evidence type="ECO:0000313" key="4">
    <source>
        <dbReference type="Proteomes" id="UP000799440"/>
    </source>
</evidence>
<name>A0A6A6VRS8_9PLEO</name>
<reference evidence="3" key="1">
    <citation type="journal article" date="2020" name="Stud. Mycol.">
        <title>101 Dothideomycetes genomes: a test case for predicting lifestyles and emergence of pathogens.</title>
        <authorList>
            <person name="Haridas S."/>
            <person name="Albert R."/>
            <person name="Binder M."/>
            <person name="Bloem J."/>
            <person name="Labutti K."/>
            <person name="Salamov A."/>
            <person name="Andreopoulos B."/>
            <person name="Baker S."/>
            <person name="Barry K."/>
            <person name="Bills G."/>
            <person name="Bluhm B."/>
            <person name="Cannon C."/>
            <person name="Castanera R."/>
            <person name="Culley D."/>
            <person name="Daum C."/>
            <person name="Ezra D."/>
            <person name="Gonzalez J."/>
            <person name="Henrissat B."/>
            <person name="Kuo A."/>
            <person name="Liang C."/>
            <person name="Lipzen A."/>
            <person name="Lutzoni F."/>
            <person name="Magnuson J."/>
            <person name="Mondo S."/>
            <person name="Nolan M."/>
            <person name="Ohm R."/>
            <person name="Pangilinan J."/>
            <person name="Park H.-J."/>
            <person name="Ramirez L."/>
            <person name="Alfaro M."/>
            <person name="Sun H."/>
            <person name="Tritt A."/>
            <person name="Yoshinaga Y."/>
            <person name="Zwiers L.-H."/>
            <person name="Turgeon B."/>
            <person name="Goodwin S."/>
            <person name="Spatafora J."/>
            <person name="Crous P."/>
            <person name="Grigoriev I."/>
        </authorList>
    </citation>
    <scope>NUCLEOTIDE SEQUENCE</scope>
    <source>
        <strain evidence="3">CBS 119925</strain>
    </source>
</reference>
<feature type="region of interest" description="Disordered" evidence="1">
    <location>
        <begin position="41"/>
        <end position="67"/>
    </location>
</feature>